<dbReference type="EMBL" id="JBGUBD010000007">
    <property type="protein sequence ID" value="MFA9479209.1"/>
    <property type="molecule type" value="Genomic_DNA"/>
</dbReference>
<evidence type="ECO:0000256" key="4">
    <source>
        <dbReference type="ARBA" id="ARBA00023136"/>
    </source>
</evidence>
<evidence type="ECO:0000256" key="2">
    <source>
        <dbReference type="ARBA" id="ARBA00022692"/>
    </source>
</evidence>
<keyword evidence="3 5" id="KW-1133">Transmembrane helix</keyword>
<evidence type="ECO:0000256" key="3">
    <source>
        <dbReference type="ARBA" id="ARBA00022989"/>
    </source>
</evidence>
<evidence type="ECO:0000313" key="7">
    <source>
        <dbReference type="Proteomes" id="UP001575105"/>
    </source>
</evidence>
<dbReference type="RefSeq" id="WP_425346135.1">
    <property type="nucleotide sequence ID" value="NZ_JBGUBD010000007.1"/>
</dbReference>
<dbReference type="Gene3D" id="1.20.1540.10">
    <property type="entry name" value="Rhomboid-like"/>
    <property type="match status" value="1"/>
</dbReference>
<protein>
    <recommendedName>
        <fullName evidence="8">Membrane associated rhomboid family serine protease</fullName>
    </recommendedName>
</protein>
<comment type="subcellular location">
    <subcellularLocation>
        <location evidence="1">Membrane</location>
        <topology evidence="1">Multi-pass membrane protein</topology>
    </subcellularLocation>
</comment>
<evidence type="ECO:0000256" key="1">
    <source>
        <dbReference type="ARBA" id="ARBA00004141"/>
    </source>
</evidence>
<dbReference type="SUPFAM" id="SSF144091">
    <property type="entry name" value="Rhomboid-like"/>
    <property type="match status" value="1"/>
</dbReference>
<evidence type="ECO:0008006" key="8">
    <source>
        <dbReference type="Google" id="ProtNLM"/>
    </source>
</evidence>
<organism evidence="6 7">
    <name type="scientific">Natronomicrosphaera hydrolytica</name>
    <dbReference type="NCBI Taxonomy" id="3242702"/>
    <lineage>
        <taxon>Bacteria</taxon>
        <taxon>Pseudomonadati</taxon>
        <taxon>Planctomycetota</taxon>
        <taxon>Phycisphaerae</taxon>
        <taxon>Phycisphaerales</taxon>
        <taxon>Phycisphaeraceae</taxon>
        <taxon>Natronomicrosphaera</taxon>
    </lineage>
</organism>
<feature type="transmembrane region" description="Helical" evidence="5">
    <location>
        <begin position="179"/>
        <end position="198"/>
    </location>
</feature>
<proteinExistence type="predicted"/>
<dbReference type="InterPro" id="IPR035952">
    <property type="entry name" value="Rhomboid-like_sf"/>
</dbReference>
<gene>
    <name evidence="6" type="ORF">ACERK3_13035</name>
</gene>
<evidence type="ECO:0000313" key="6">
    <source>
        <dbReference type="EMBL" id="MFA9479209.1"/>
    </source>
</evidence>
<keyword evidence="7" id="KW-1185">Reference proteome</keyword>
<reference evidence="6 7" key="1">
    <citation type="submission" date="2024-08" db="EMBL/GenBank/DDBJ databases">
        <title>Whole-genome sequencing of halo(alkali)philic microorganisms from hypersaline lakes.</title>
        <authorList>
            <person name="Sorokin D.Y."/>
            <person name="Merkel A.Y."/>
            <person name="Messina E."/>
            <person name="Yakimov M."/>
        </authorList>
    </citation>
    <scope>NUCLEOTIDE SEQUENCE [LARGE SCALE GENOMIC DNA]</scope>
    <source>
        <strain evidence="6 7">AB-hyl4</strain>
    </source>
</reference>
<feature type="transmembrane region" description="Helical" evidence="5">
    <location>
        <begin position="126"/>
        <end position="147"/>
    </location>
</feature>
<feature type="transmembrane region" description="Helical" evidence="5">
    <location>
        <begin position="56"/>
        <end position="83"/>
    </location>
</feature>
<dbReference type="Proteomes" id="UP001575105">
    <property type="component" value="Unassembled WGS sequence"/>
</dbReference>
<feature type="transmembrane region" description="Helical" evidence="5">
    <location>
        <begin position="12"/>
        <end position="36"/>
    </location>
</feature>
<comment type="caution">
    <text evidence="6">The sequence shown here is derived from an EMBL/GenBank/DDBJ whole genome shotgun (WGS) entry which is preliminary data.</text>
</comment>
<keyword evidence="2 5" id="KW-0812">Transmembrane</keyword>
<keyword evidence="4 5" id="KW-0472">Membrane</keyword>
<sequence length="263" mass="30400">MLDRLERKFGRFAIPNLTLILIAFQALFYLAAVATTGQAFLDSMALVWERVFAGEVWLLLTFAFMPRFAHPLWFLISIYIFWLMGSALDREWGHFRYNIYLLTAFVLSALAGLLDPSAPVNNYYVFISVLLAFAWLYPEFQFLLFFIIPVKVKWIGIVVAVLTAGWFLQALGMRQWQEAAVLAAGIANFFLFFGGEMITRARNAHRRRVYETERAELAEQPFHKCVVCGKTDKSDPDAEFRYCPQCSDAACYCMDHIFEHEHR</sequence>
<accession>A0ABV4U6J0</accession>
<evidence type="ECO:0000256" key="5">
    <source>
        <dbReference type="SAM" id="Phobius"/>
    </source>
</evidence>
<feature type="transmembrane region" description="Helical" evidence="5">
    <location>
        <begin position="95"/>
        <end position="114"/>
    </location>
</feature>
<name>A0ABV4U6J0_9BACT</name>